<reference evidence="1" key="1">
    <citation type="submission" date="2023-10" db="EMBL/GenBank/DDBJ databases">
        <authorList>
            <person name="Rodriguez Cubillos JULIANA M."/>
            <person name="De Vega J."/>
        </authorList>
    </citation>
    <scope>NUCLEOTIDE SEQUENCE</scope>
</reference>
<keyword evidence="2" id="KW-1185">Reference proteome</keyword>
<organism evidence="1 2">
    <name type="scientific">Trifolium pratense</name>
    <name type="common">Red clover</name>
    <dbReference type="NCBI Taxonomy" id="57577"/>
    <lineage>
        <taxon>Eukaryota</taxon>
        <taxon>Viridiplantae</taxon>
        <taxon>Streptophyta</taxon>
        <taxon>Embryophyta</taxon>
        <taxon>Tracheophyta</taxon>
        <taxon>Spermatophyta</taxon>
        <taxon>Magnoliopsida</taxon>
        <taxon>eudicotyledons</taxon>
        <taxon>Gunneridae</taxon>
        <taxon>Pentapetalae</taxon>
        <taxon>rosids</taxon>
        <taxon>fabids</taxon>
        <taxon>Fabales</taxon>
        <taxon>Fabaceae</taxon>
        <taxon>Papilionoideae</taxon>
        <taxon>50 kb inversion clade</taxon>
        <taxon>NPAAA clade</taxon>
        <taxon>Hologalegina</taxon>
        <taxon>IRL clade</taxon>
        <taxon>Trifolieae</taxon>
        <taxon>Trifolium</taxon>
    </lineage>
</organism>
<dbReference type="EMBL" id="CASHSV030000513">
    <property type="protein sequence ID" value="CAJ2665382.1"/>
    <property type="molecule type" value="Genomic_DNA"/>
</dbReference>
<protein>
    <submittedName>
        <fullName evidence="1">Uncharacterized protein</fullName>
    </submittedName>
</protein>
<proteinExistence type="predicted"/>
<gene>
    <name evidence="1" type="ORF">MILVUS5_LOCUS30373</name>
</gene>
<evidence type="ECO:0000313" key="2">
    <source>
        <dbReference type="Proteomes" id="UP001177021"/>
    </source>
</evidence>
<dbReference type="Proteomes" id="UP001177021">
    <property type="component" value="Unassembled WGS sequence"/>
</dbReference>
<sequence length="545" mass="62911">MEEFEEDRLSSLPKIILHCILSKLPEKDAARTSVLSKVWLDTWYTFPILSFFNKNIMGRSSSKSQPTNYKHIFDVRMRKRFCDNVKRSILRFHDQSLAIKEFKLKVELYKLVDNLKDVDIWLKLACECGVEVINYSLDVLVGQDQYHVLPICVIEAKSIKKLVLKGYIKIDPTFMNHSIKFTSLRVLSLWSVLLGDRHTINHLISFCPLIESIYLSYCYVLSSDDGTMEKKKSLSISGLQKLKRVDTFGIQDVSIDSGSLETLCYHCPINFNTPLKIDFDRCGNLKELWMWSVNGTFFTYKWFLEQLPKFPFLESLMLNNCKMPERIDISCVRLKVLELSHCSNLKEINIDAPNLLSCGYKGSGASLPTLCFLRNSSRPEVNIQVDYVDFCNLREFMQNIKPNNVLTSLALSISNSSNVDALDPVASHVSFPPPSIKHLTISYVPQNKYLFSYVVNILLASCCPATISLSIDSSGKEFIEFFYETLMRRKEGECFCSFHDTKCWWHDLKDVKVTRRSMKMDENVDFKTILESLTTFESIIFRLDF</sequence>
<accession>A0ACB0L9Z7</accession>
<name>A0ACB0L9Z7_TRIPR</name>
<comment type="caution">
    <text evidence="1">The sequence shown here is derived from an EMBL/GenBank/DDBJ whole genome shotgun (WGS) entry which is preliminary data.</text>
</comment>
<evidence type="ECO:0000313" key="1">
    <source>
        <dbReference type="EMBL" id="CAJ2665382.1"/>
    </source>
</evidence>